<feature type="compositionally biased region" description="Polar residues" evidence="1">
    <location>
        <begin position="114"/>
        <end position="124"/>
    </location>
</feature>
<evidence type="ECO:0000256" key="1">
    <source>
        <dbReference type="SAM" id="MobiDB-lite"/>
    </source>
</evidence>
<feature type="compositionally biased region" description="Polar residues" evidence="1">
    <location>
        <begin position="1"/>
        <end position="63"/>
    </location>
</feature>
<dbReference type="Proteomes" id="UP000274131">
    <property type="component" value="Unassembled WGS sequence"/>
</dbReference>
<evidence type="ECO:0000313" key="3">
    <source>
        <dbReference type="Proteomes" id="UP000274131"/>
    </source>
</evidence>
<sequence>MSSQQEQSYTPSSTLTSQGSVSNYTAQQISVPGSPGLSTANQSLYSNSGTTRHTHRNNSSTCGNIGEESASGDLYGTLTDRDSRMVSSRQWQLRVVPSNHRNKVGSGSGREDSANYSLTSSNESAENHRNVDPSLPSIEYATSVV</sequence>
<dbReference type="OrthoDB" id="10033661at2759"/>
<reference evidence="2 3" key="2">
    <citation type="submission" date="2018-10" db="EMBL/GenBank/DDBJ databases">
        <authorList>
            <consortium name="Pathogen Informatics"/>
        </authorList>
    </citation>
    <scope>NUCLEOTIDE SEQUENCE [LARGE SCALE GENOMIC DNA]</scope>
</reference>
<protein>
    <submittedName>
        <fullName evidence="4">SORBS2</fullName>
    </submittedName>
</protein>
<dbReference type="WBParaSite" id="EVEC_0000190501-mRNA-1">
    <property type="protein sequence ID" value="EVEC_0000190501-mRNA-1"/>
    <property type="gene ID" value="EVEC_0000190501"/>
</dbReference>
<evidence type="ECO:0000313" key="4">
    <source>
        <dbReference type="WBParaSite" id="EVEC_0000190501-mRNA-1"/>
    </source>
</evidence>
<organism evidence="4">
    <name type="scientific">Enterobius vermicularis</name>
    <name type="common">Human pinworm</name>
    <dbReference type="NCBI Taxonomy" id="51028"/>
    <lineage>
        <taxon>Eukaryota</taxon>
        <taxon>Metazoa</taxon>
        <taxon>Ecdysozoa</taxon>
        <taxon>Nematoda</taxon>
        <taxon>Chromadorea</taxon>
        <taxon>Rhabditida</taxon>
        <taxon>Spirurina</taxon>
        <taxon>Oxyuridomorpha</taxon>
        <taxon>Oxyuroidea</taxon>
        <taxon>Oxyuridae</taxon>
        <taxon>Enterobius</taxon>
    </lineage>
</organism>
<proteinExistence type="predicted"/>
<evidence type="ECO:0000313" key="2">
    <source>
        <dbReference type="EMBL" id="VDD86470.1"/>
    </source>
</evidence>
<gene>
    <name evidence="2" type="ORF">EVEC_LOCUS1613</name>
</gene>
<dbReference type="EMBL" id="UXUI01007238">
    <property type="protein sequence ID" value="VDD86470.1"/>
    <property type="molecule type" value="Genomic_DNA"/>
</dbReference>
<reference evidence="4" key="1">
    <citation type="submission" date="2017-02" db="UniProtKB">
        <authorList>
            <consortium name="WormBaseParasite"/>
        </authorList>
    </citation>
    <scope>IDENTIFICATION</scope>
</reference>
<keyword evidence="3" id="KW-1185">Reference proteome</keyword>
<feature type="region of interest" description="Disordered" evidence="1">
    <location>
        <begin position="1"/>
        <end position="145"/>
    </location>
</feature>
<dbReference type="AlphaFoldDB" id="A0A0N4UWM8"/>
<accession>A0A0N4UWM8</accession>
<name>A0A0N4UWM8_ENTVE</name>